<dbReference type="InterPro" id="IPR011749">
    <property type="entry name" value="CHP02243"/>
</dbReference>
<protein>
    <recommendedName>
        <fullName evidence="3">Baseplate protein J-like domain-containing protein</fullName>
    </recommendedName>
</protein>
<name>A0ABU1YUS0_ROSSA</name>
<evidence type="ECO:0000313" key="2">
    <source>
        <dbReference type="Proteomes" id="UP001180453"/>
    </source>
</evidence>
<accession>A0ABU1YUS0</accession>
<proteinExistence type="predicted"/>
<dbReference type="EMBL" id="JAVDXU010000004">
    <property type="protein sequence ID" value="MDR7271941.1"/>
    <property type="molecule type" value="Genomic_DNA"/>
</dbReference>
<dbReference type="Proteomes" id="UP001180453">
    <property type="component" value="Unassembled WGS sequence"/>
</dbReference>
<sequence length="754" mass="80046">MPLPIPLLDDRRADDLVADLLARIPAHTPEWTDPRVGDPGRTLIELFAFLGDALLYRANQVPELQRRVFLNLLGMGLKPARMARGLATLRLPDEAREAIDLRERATIARPVPFETAQEISVAPVTGEVYLKQRISPDDHPELADTLAQLGALYGGRTLDAYQTQPLFADGAVDAGVDIVADSVDGCLWIALLAPKPARGESVTALRQRCAQQLARNTAGAARLLNIGLVPALTVPDDQELVGERERIGASWEISVGGARATDYQTLDPSGNDTTDGLRRAGVVRVLMPGPELIGVGDSARAIDAVSGVDDEPPRLDDPDRAQRLVAWLRMRPAAGVQRLRLSWVGLHAVQIEQGVTSQGLVVAQTSGSPSEVIALPMRNVLPDSLQLEIAEPGMQYAAWTRVDDLALVSHRADVARDARAYELDAESGQVRLGDGMRGRLPPAGSRVRIVSARSGGGRAGNLPAGTLKDIVATPINASGLPGAVVSNLKLSQPVATQGGEDAEDVDAAQQRIPAMLRHRERAVTADDYASLARETPGMDIGRVEVLPRFAPRTRAFGIPGVVAVMVLPGTASGEVGMAPNPRADRPLIEAVHAWLEPRRPLATELNVIGCEYLPLSVSIAIGLRDGAPREETLAAVRLVIRRLLWPLAPGGFDGKGWPLGRAVADRELEVEAARVPGVATVAGVNLFTGGPGAWALAGRDANGLQQVALAPWQLPELMQVLVEVGNAPSRSLAPDSASGNGGTRVAVPVIVDLC</sequence>
<organism evidence="1 2">
    <name type="scientific">Roseateles saccharophilus</name>
    <name type="common">Pseudomonas saccharophila</name>
    <dbReference type="NCBI Taxonomy" id="304"/>
    <lineage>
        <taxon>Bacteria</taxon>
        <taxon>Pseudomonadati</taxon>
        <taxon>Pseudomonadota</taxon>
        <taxon>Betaproteobacteria</taxon>
        <taxon>Burkholderiales</taxon>
        <taxon>Sphaerotilaceae</taxon>
        <taxon>Roseateles</taxon>
    </lineage>
</organism>
<dbReference type="RefSeq" id="WP_310270113.1">
    <property type="nucleotide sequence ID" value="NZ_JAVDXU010000004.1"/>
</dbReference>
<comment type="caution">
    <text evidence="1">The sequence shown here is derived from an EMBL/GenBank/DDBJ whole genome shotgun (WGS) entry which is preliminary data.</text>
</comment>
<evidence type="ECO:0008006" key="3">
    <source>
        <dbReference type="Google" id="ProtNLM"/>
    </source>
</evidence>
<gene>
    <name evidence="1" type="ORF">J2X20_004615</name>
</gene>
<dbReference type="NCBIfam" id="TIGR02243">
    <property type="entry name" value="putative baseplate assembly protein"/>
    <property type="match status" value="1"/>
</dbReference>
<keyword evidence="2" id="KW-1185">Reference proteome</keyword>
<evidence type="ECO:0000313" key="1">
    <source>
        <dbReference type="EMBL" id="MDR7271941.1"/>
    </source>
</evidence>
<reference evidence="1 2" key="1">
    <citation type="submission" date="2023-07" db="EMBL/GenBank/DDBJ databases">
        <title>Sorghum-associated microbial communities from plants grown in Nebraska, USA.</title>
        <authorList>
            <person name="Schachtman D."/>
        </authorList>
    </citation>
    <scope>NUCLEOTIDE SEQUENCE [LARGE SCALE GENOMIC DNA]</scope>
    <source>
        <strain evidence="1 2">BE314</strain>
    </source>
</reference>